<sequence>MTENTAIDDYCDHVFNHWSVKGDLRVVGTRVGPALDQVQD</sequence>
<accession>A0A5C5X4R0</accession>
<comment type="caution">
    <text evidence="1">The sequence shown here is derived from an EMBL/GenBank/DDBJ whole genome shotgun (WGS) entry which is preliminary data.</text>
</comment>
<name>A0A5C5X4R0_9PLAN</name>
<evidence type="ECO:0000313" key="2">
    <source>
        <dbReference type="Proteomes" id="UP000317243"/>
    </source>
</evidence>
<organism evidence="1 2">
    <name type="scientific">Thalassoglobus neptunius</name>
    <dbReference type="NCBI Taxonomy" id="1938619"/>
    <lineage>
        <taxon>Bacteria</taxon>
        <taxon>Pseudomonadati</taxon>
        <taxon>Planctomycetota</taxon>
        <taxon>Planctomycetia</taxon>
        <taxon>Planctomycetales</taxon>
        <taxon>Planctomycetaceae</taxon>
        <taxon>Thalassoglobus</taxon>
    </lineage>
</organism>
<protein>
    <submittedName>
        <fullName evidence="1">Uncharacterized protein</fullName>
    </submittedName>
</protein>
<proteinExistence type="predicted"/>
<reference evidence="1 2" key="1">
    <citation type="submission" date="2019-02" db="EMBL/GenBank/DDBJ databases">
        <title>Deep-cultivation of Planctomycetes and their phenomic and genomic characterization uncovers novel biology.</title>
        <authorList>
            <person name="Wiegand S."/>
            <person name="Jogler M."/>
            <person name="Boedeker C."/>
            <person name="Pinto D."/>
            <person name="Vollmers J."/>
            <person name="Rivas-Marin E."/>
            <person name="Kohn T."/>
            <person name="Peeters S.H."/>
            <person name="Heuer A."/>
            <person name="Rast P."/>
            <person name="Oberbeckmann S."/>
            <person name="Bunk B."/>
            <person name="Jeske O."/>
            <person name="Meyerdierks A."/>
            <person name="Storesund J.E."/>
            <person name="Kallscheuer N."/>
            <person name="Luecker S."/>
            <person name="Lage O.M."/>
            <person name="Pohl T."/>
            <person name="Merkel B.J."/>
            <person name="Hornburger P."/>
            <person name="Mueller R.-W."/>
            <person name="Bruemmer F."/>
            <person name="Labrenz M."/>
            <person name="Spormann A.M."/>
            <person name="Op Den Camp H."/>
            <person name="Overmann J."/>
            <person name="Amann R."/>
            <person name="Jetten M.S.M."/>
            <person name="Mascher T."/>
            <person name="Medema M.H."/>
            <person name="Devos D.P."/>
            <person name="Kaster A.-K."/>
            <person name="Ovreas L."/>
            <person name="Rohde M."/>
            <person name="Galperin M.Y."/>
            <person name="Jogler C."/>
        </authorList>
    </citation>
    <scope>NUCLEOTIDE SEQUENCE [LARGE SCALE GENOMIC DNA]</scope>
    <source>
        <strain evidence="1 2">KOR42</strain>
    </source>
</reference>
<evidence type="ECO:0000313" key="1">
    <source>
        <dbReference type="EMBL" id="TWT57213.1"/>
    </source>
</evidence>
<gene>
    <name evidence="1" type="ORF">KOR42_05710</name>
</gene>
<keyword evidence="2" id="KW-1185">Reference proteome</keyword>
<dbReference type="AlphaFoldDB" id="A0A5C5X4R0"/>
<dbReference type="EMBL" id="SIHI01000001">
    <property type="protein sequence ID" value="TWT57213.1"/>
    <property type="molecule type" value="Genomic_DNA"/>
</dbReference>
<dbReference type="Proteomes" id="UP000317243">
    <property type="component" value="Unassembled WGS sequence"/>
</dbReference>